<dbReference type="PROSITE" id="PS00138">
    <property type="entry name" value="SUBTILASE_SER"/>
    <property type="match status" value="1"/>
</dbReference>
<evidence type="ECO:0000313" key="11">
    <source>
        <dbReference type="Proteomes" id="UP000288805"/>
    </source>
</evidence>
<comment type="caution">
    <text evidence="6">Lacks conserved residue(s) required for the propagation of feature annotation.</text>
</comment>
<dbReference type="SUPFAM" id="SSF52743">
    <property type="entry name" value="Subtilisin-like"/>
    <property type="match status" value="1"/>
</dbReference>
<keyword evidence="2 10" id="KW-0645">Protease</keyword>
<dbReference type="AlphaFoldDB" id="A0A438GL83"/>
<gene>
    <name evidence="10" type="primary">SBT4.6_3</name>
    <name evidence="10" type="ORF">CK203_053116</name>
</gene>
<evidence type="ECO:0000256" key="4">
    <source>
        <dbReference type="ARBA" id="ARBA00022801"/>
    </source>
</evidence>
<dbReference type="PANTHER" id="PTHR10795">
    <property type="entry name" value="PROPROTEIN CONVERTASE SUBTILISIN/KEXIN"/>
    <property type="match status" value="1"/>
</dbReference>
<dbReference type="InterPro" id="IPR036852">
    <property type="entry name" value="Peptidase_S8/S53_dom_sf"/>
</dbReference>
<feature type="signal peptide" evidence="7">
    <location>
        <begin position="1"/>
        <end position="25"/>
    </location>
</feature>
<keyword evidence="5" id="KW-0720">Serine protease</keyword>
<evidence type="ECO:0000256" key="5">
    <source>
        <dbReference type="ARBA" id="ARBA00022825"/>
    </source>
</evidence>
<feature type="chain" id="PRO_5018967007" evidence="7">
    <location>
        <begin position="26"/>
        <end position="562"/>
    </location>
</feature>
<keyword evidence="4" id="KW-0378">Hydrolase</keyword>
<dbReference type="PRINTS" id="PR00723">
    <property type="entry name" value="SUBTILISIN"/>
</dbReference>
<reference evidence="10 11" key="1">
    <citation type="journal article" date="2018" name="PLoS Genet.">
        <title>Population sequencing reveals clonal diversity and ancestral inbreeding in the grapevine cultivar Chardonnay.</title>
        <authorList>
            <person name="Roach M.J."/>
            <person name="Johnson D.L."/>
            <person name="Bohlmann J."/>
            <person name="van Vuuren H.J."/>
            <person name="Jones S.J."/>
            <person name="Pretorius I.S."/>
            <person name="Schmidt S.A."/>
            <person name="Borneman A.R."/>
        </authorList>
    </citation>
    <scope>NUCLEOTIDE SEQUENCE [LARGE SCALE GENOMIC DNA]</scope>
    <source>
        <strain evidence="11">cv. Chardonnay</strain>
        <tissue evidence="10">Leaf</tissue>
    </source>
</reference>
<dbReference type="InterPro" id="IPR000209">
    <property type="entry name" value="Peptidase_S8/S53_dom"/>
</dbReference>
<dbReference type="InterPro" id="IPR045051">
    <property type="entry name" value="SBT"/>
</dbReference>
<evidence type="ECO:0000256" key="6">
    <source>
        <dbReference type="PROSITE-ProRule" id="PRU01240"/>
    </source>
</evidence>
<evidence type="ECO:0000256" key="3">
    <source>
        <dbReference type="ARBA" id="ARBA00022729"/>
    </source>
</evidence>
<dbReference type="Gene3D" id="3.50.30.30">
    <property type="match status" value="1"/>
</dbReference>
<dbReference type="InterPro" id="IPR034197">
    <property type="entry name" value="Peptidases_S8_3"/>
</dbReference>
<dbReference type="CDD" id="cd02120">
    <property type="entry name" value="PA_subtilisin_like"/>
    <property type="match status" value="1"/>
</dbReference>
<dbReference type="InterPro" id="IPR015500">
    <property type="entry name" value="Peptidase_S8_subtilisin-rel"/>
</dbReference>
<evidence type="ECO:0000313" key="10">
    <source>
        <dbReference type="EMBL" id="RVW72965.1"/>
    </source>
</evidence>
<comment type="caution">
    <text evidence="10">The sequence shown here is derived from an EMBL/GenBank/DDBJ whole genome shotgun (WGS) entry which is preliminary data.</text>
</comment>
<dbReference type="GO" id="GO:0006508">
    <property type="term" value="P:proteolysis"/>
    <property type="evidence" value="ECO:0007669"/>
    <property type="project" value="UniProtKB-KW"/>
</dbReference>
<dbReference type="GO" id="GO:0004252">
    <property type="term" value="F:serine-type endopeptidase activity"/>
    <property type="evidence" value="ECO:0007669"/>
    <property type="project" value="InterPro"/>
</dbReference>
<sequence length="562" mass="59682">MAKSKGPLSLLYPFLLAAFVLNCHCNEQHRKAHVVYMGDIPMGGGSVASTHHKMLVEALGSPSLAKESLLHSYGRSFNGFVARLSDEEVARISGIWPESESFSDEGLGAPPAKWKGICHTANNMTYNNKIIGARFYDADNISGPYYDIKSPRDTWGHGSHTASTAAGRAVENASYYGIANGVARGGVPNASLAVYKVCWGGGCSPADILAAFDDAIADEGDILSVSLGSIFPTPYHREPIAIGSFHAMKNGILTSCSAGNNGPFRREVSNYAPWALTVAASTIDRSFVTKVVLGNGQIFLGTSINNFHLNGTTFPLVYSGDSGNVTMGVSPEVARLCLPGTLSTLKAKGGVVLCDVLHDGSAAIFAEAVGIIMASSFDEVALAFPVPAVVISWDDPDGNSSKLFIYFSRYPTATILSTETTTDVMAPTVVSFSSRGPNPITPDILKPDITAPDANILAAWSPLAFPSVWMFDDRQVDYYIISGTSMSCPHVTGAAACNKAAHPTWSPAAIKYDMDPMKNEDAEFGYGSGHINPVKAVDPGLVFDASEADYVDFLCKVTTPPY</sequence>
<evidence type="ECO:0000256" key="7">
    <source>
        <dbReference type="SAM" id="SignalP"/>
    </source>
</evidence>
<keyword evidence="3 7" id="KW-0732">Signal</keyword>
<dbReference type="InterPro" id="IPR010259">
    <property type="entry name" value="S8pro/Inhibitor_I9"/>
</dbReference>
<dbReference type="Gene3D" id="3.40.50.200">
    <property type="entry name" value="Peptidase S8/S53 domain"/>
    <property type="match status" value="1"/>
</dbReference>
<accession>A0A438GL83</accession>
<dbReference type="InterPro" id="IPR023828">
    <property type="entry name" value="Peptidase_S8_Ser-AS"/>
</dbReference>
<evidence type="ECO:0000256" key="1">
    <source>
        <dbReference type="ARBA" id="ARBA00011073"/>
    </source>
</evidence>
<dbReference type="Pfam" id="PF05922">
    <property type="entry name" value="Inhibitor_I9"/>
    <property type="match status" value="1"/>
</dbReference>
<proteinExistence type="inferred from homology"/>
<dbReference type="CDD" id="cd04852">
    <property type="entry name" value="Peptidases_S8_3"/>
    <property type="match status" value="1"/>
</dbReference>
<dbReference type="Proteomes" id="UP000288805">
    <property type="component" value="Unassembled WGS sequence"/>
</dbReference>
<comment type="similarity">
    <text evidence="1 6">Belongs to the peptidase S8 family.</text>
</comment>
<evidence type="ECO:0000259" key="9">
    <source>
        <dbReference type="Pfam" id="PF05922"/>
    </source>
</evidence>
<protein>
    <submittedName>
        <fullName evidence="10">Subtilisin-like protease SBT4.6</fullName>
    </submittedName>
</protein>
<feature type="domain" description="Inhibitor I9" evidence="9">
    <location>
        <begin position="33"/>
        <end position="93"/>
    </location>
</feature>
<feature type="domain" description="Peptidase S8/S53" evidence="8">
    <location>
        <begin position="136"/>
        <end position="512"/>
    </location>
</feature>
<evidence type="ECO:0000256" key="2">
    <source>
        <dbReference type="ARBA" id="ARBA00022670"/>
    </source>
</evidence>
<dbReference type="PROSITE" id="PS51892">
    <property type="entry name" value="SUBTILASE"/>
    <property type="match status" value="1"/>
</dbReference>
<dbReference type="Pfam" id="PF00082">
    <property type="entry name" value="Peptidase_S8"/>
    <property type="match status" value="1"/>
</dbReference>
<organism evidence="10 11">
    <name type="scientific">Vitis vinifera</name>
    <name type="common">Grape</name>
    <dbReference type="NCBI Taxonomy" id="29760"/>
    <lineage>
        <taxon>Eukaryota</taxon>
        <taxon>Viridiplantae</taxon>
        <taxon>Streptophyta</taxon>
        <taxon>Embryophyta</taxon>
        <taxon>Tracheophyta</taxon>
        <taxon>Spermatophyta</taxon>
        <taxon>Magnoliopsida</taxon>
        <taxon>eudicotyledons</taxon>
        <taxon>Gunneridae</taxon>
        <taxon>Pentapetalae</taxon>
        <taxon>rosids</taxon>
        <taxon>Vitales</taxon>
        <taxon>Vitaceae</taxon>
        <taxon>Viteae</taxon>
        <taxon>Vitis</taxon>
    </lineage>
</organism>
<dbReference type="EMBL" id="QGNW01000403">
    <property type="protein sequence ID" value="RVW72965.1"/>
    <property type="molecule type" value="Genomic_DNA"/>
</dbReference>
<evidence type="ECO:0000259" key="8">
    <source>
        <dbReference type="Pfam" id="PF00082"/>
    </source>
</evidence>
<name>A0A438GL83_VITVI</name>